<evidence type="ECO:0000313" key="1">
    <source>
        <dbReference type="EMBL" id="MED6122876.1"/>
    </source>
</evidence>
<organism evidence="1 2">
    <name type="scientific">Stylosanthes scabra</name>
    <dbReference type="NCBI Taxonomy" id="79078"/>
    <lineage>
        <taxon>Eukaryota</taxon>
        <taxon>Viridiplantae</taxon>
        <taxon>Streptophyta</taxon>
        <taxon>Embryophyta</taxon>
        <taxon>Tracheophyta</taxon>
        <taxon>Spermatophyta</taxon>
        <taxon>Magnoliopsida</taxon>
        <taxon>eudicotyledons</taxon>
        <taxon>Gunneridae</taxon>
        <taxon>Pentapetalae</taxon>
        <taxon>rosids</taxon>
        <taxon>fabids</taxon>
        <taxon>Fabales</taxon>
        <taxon>Fabaceae</taxon>
        <taxon>Papilionoideae</taxon>
        <taxon>50 kb inversion clade</taxon>
        <taxon>dalbergioids sensu lato</taxon>
        <taxon>Dalbergieae</taxon>
        <taxon>Pterocarpus clade</taxon>
        <taxon>Stylosanthes</taxon>
    </lineage>
</organism>
<reference evidence="1 2" key="1">
    <citation type="journal article" date="2023" name="Plants (Basel)">
        <title>Bridging the Gap: Combining Genomics and Transcriptomics Approaches to Understand Stylosanthes scabra, an Orphan Legume from the Brazilian Caatinga.</title>
        <authorList>
            <person name="Ferreira-Neto J.R.C."/>
            <person name="da Silva M.D."/>
            <person name="Binneck E."/>
            <person name="de Melo N.F."/>
            <person name="da Silva R.H."/>
            <person name="de Melo A.L.T.M."/>
            <person name="Pandolfi V."/>
            <person name="Bustamante F.O."/>
            <person name="Brasileiro-Vidal A.C."/>
            <person name="Benko-Iseppon A.M."/>
        </authorList>
    </citation>
    <scope>NUCLEOTIDE SEQUENCE [LARGE SCALE GENOMIC DNA]</scope>
    <source>
        <tissue evidence="1">Leaves</tissue>
    </source>
</reference>
<dbReference type="Proteomes" id="UP001341840">
    <property type="component" value="Unassembled WGS sequence"/>
</dbReference>
<gene>
    <name evidence="1" type="ORF">PIB30_043974</name>
</gene>
<keyword evidence="2" id="KW-1185">Reference proteome</keyword>
<proteinExistence type="predicted"/>
<protein>
    <submittedName>
        <fullName evidence="1">Uncharacterized protein</fullName>
    </submittedName>
</protein>
<evidence type="ECO:0000313" key="2">
    <source>
        <dbReference type="Proteomes" id="UP001341840"/>
    </source>
</evidence>
<accession>A0ABU6RFT0</accession>
<sequence length="63" mass="7320">MIGCYDNDDFDIKVDDGTRMENVVSLVLNDHNIIKQTIKTKANKNLEQLDEDHDRDSNYAYKS</sequence>
<comment type="caution">
    <text evidence="1">The sequence shown here is derived from an EMBL/GenBank/DDBJ whole genome shotgun (WGS) entry which is preliminary data.</text>
</comment>
<dbReference type="EMBL" id="JASCZI010030467">
    <property type="protein sequence ID" value="MED6122876.1"/>
    <property type="molecule type" value="Genomic_DNA"/>
</dbReference>
<name>A0ABU6RFT0_9FABA</name>